<accession>A0A063Y6G7</accession>
<evidence type="ECO:0000256" key="1">
    <source>
        <dbReference type="ARBA" id="ARBA00022679"/>
    </source>
</evidence>
<sequence>MIAIVKADLTRTEHAQALVQLLNEYACDPMGGGVPLSEQVQKSLIGAMSSRPHLHSFIAYDAERPVGLMNTVEGFSTFSAKPLLNIHDVMVNRDYRGRGIAAQLFDAAEAFARSLGCCKMTLEVLEGNQPARASYTRLGFKPYQLDPEAGVAQFWEKKI</sequence>
<keyword evidence="2" id="KW-0012">Acyltransferase</keyword>
<feature type="domain" description="N-acetyltransferase" evidence="3">
    <location>
        <begin position="4"/>
        <end position="159"/>
    </location>
</feature>
<dbReference type="PROSITE" id="PS51186">
    <property type="entry name" value="GNAT"/>
    <property type="match status" value="1"/>
</dbReference>
<proteinExistence type="predicted"/>
<organism evidence="4 5">
    <name type="scientific">Nitrincola lacisaponensis</name>
    <dbReference type="NCBI Taxonomy" id="267850"/>
    <lineage>
        <taxon>Bacteria</taxon>
        <taxon>Pseudomonadati</taxon>
        <taxon>Pseudomonadota</taxon>
        <taxon>Gammaproteobacteria</taxon>
        <taxon>Oceanospirillales</taxon>
        <taxon>Oceanospirillaceae</taxon>
        <taxon>Nitrincola</taxon>
    </lineage>
</organism>
<dbReference type="GO" id="GO:0016747">
    <property type="term" value="F:acyltransferase activity, transferring groups other than amino-acyl groups"/>
    <property type="evidence" value="ECO:0007669"/>
    <property type="project" value="InterPro"/>
</dbReference>
<keyword evidence="1 4" id="KW-0808">Transferase</keyword>
<protein>
    <submittedName>
        <fullName evidence="4">Acetyltransferase, GNAT family</fullName>
    </submittedName>
</protein>
<evidence type="ECO:0000313" key="5">
    <source>
        <dbReference type="Proteomes" id="UP000027318"/>
    </source>
</evidence>
<dbReference type="Gene3D" id="3.40.630.30">
    <property type="match status" value="1"/>
</dbReference>
<dbReference type="RefSeq" id="WP_036542712.1">
    <property type="nucleotide sequence ID" value="NZ_JBKBNO010000004.1"/>
</dbReference>
<dbReference type="Pfam" id="PF00583">
    <property type="entry name" value="Acetyltransf_1"/>
    <property type="match status" value="1"/>
</dbReference>
<comment type="caution">
    <text evidence="4">The sequence shown here is derived from an EMBL/GenBank/DDBJ whole genome shotgun (WGS) entry which is preliminary data.</text>
</comment>
<dbReference type="InterPro" id="IPR000182">
    <property type="entry name" value="GNAT_dom"/>
</dbReference>
<dbReference type="CDD" id="cd04301">
    <property type="entry name" value="NAT_SF"/>
    <property type="match status" value="1"/>
</dbReference>
<dbReference type="InterPro" id="IPR050832">
    <property type="entry name" value="Bact_Acetyltransf"/>
</dbReference>
<dbReference type="EMBL" id="JMSZ01000006">
    <property type="protein sequence ID" value="KDE41304.1"/>
    <property type="molecule type" value="Genomic_DNA"/>
</dbReference>
<evidence type="ECO:0000259" key="3">
    <source>
        <dbReference type="PROSITE" id="PS51186"/>
    </source>
</evidence>
<name>A0A063Y6G7_9GAMM</name>
<dbReference type="PANTHER" id="PTHR43877:SF2">
    <property type="entry name" value="AMINOALKYLPHOSPHONATE N-ACETYLTRANSFERASE-RELATED"/>
    <property type="match status" value="1"/>
</dbReference>
<dbReference type="PANTHER" id="PTHR43877">
    <property type="entry name" value="AMINOALKYLPHOSPHONATE N-ACETYLTRANSFERASE-RELATED-RELATED"/>
    <property type="match status" value="1"/>
</dbReference>
<reference evidence="4 5" key="1">
    <citation type="journal article" date="2005" name="Int. J. Syst. Evol. Microbiol.">
        <title>Nitrincola lacisaponensis gen. nov., sp. nov., a novel alkaliphilic bacterium isolated from an alkaline, saline lake.</title>
        <authorList>
            <person name="Dimitriu P.A."/>
            <person name="Shukla S.K."/>
            <person name="Conradt J."/>
            <person name="Marquez M.C."/>
            <person name="Ventosa A."/>
            <person name="Maglia A."/>
            <person name="Peyton B.M."/>
            <person name="Pinkart H.C."/>
            <person name="Mormile M.R."/>
        </authorList>
    </citation>
    <scope>NUCLEOTIDE SEQUENCE [LARGE SCALE GENOMIC DNA]</scope>
    <source>
        <strain evidence="4 5">4CA</strain>
    </source>
</reference>
<dbReference type="AlphaFoldDB" id="A0A063Y6G7"/>
<dbReference type="STRING" id="267850.ADINL_0185"/>
<dbReference type="SUPFAM" id="SSF55729">
    <property type="entry name" value="Acyl-CoA N-acyltransferases (Nat)"/>
    <property type="match status" value="1"/>
</dbReference>
<gene>
    <name evidence="4" type="ORF">ADINL_0185</name>
</gene>
<evidence type="ECO:0000313" key="4">
    <source>
        <dbReference type="EMBL" id="KDE41304.1"/>
    </source>
</evidence>
<evidence type="ECO:0000256" key="2">
    <source>
        <dbReference type="ARBA" id="ARBA00023315"/>
    </source>
</evidence>
<dbReference type="OrthoDB" id="9799601at2"/>
<dbReference type="InterPro" id="IPR016181">
    <property type="entry name" value="Acyl_CoA_acyltransferase"/>
</dbReference>
<keyword evidence="5" id="KW-1185">Reference proteome</keyword>
<dbReference type="Proteomes" id="UP000027318">
    <property type="component" value="Unassembled WGS sequence"/>
</dbReference>